<reference evidence="1 2" key="1">
    <citation type="submission" date="2016-10" db="EMBL/GenBank/DDBJ databases">
        <authorList>
            <person name="de Groot N.N."/>
        </authorList>
    </citation>
    <scope>NUCLEOTIDE SEQUENCE [LARGE SCALE GENOMIC DNA]</scope>
    <source>
        <strain evidence="1 2">CGMCC 1.3430</strain>
    </source>
</reference>
<dbReference type="STRING" id="152573.SAMN04488051_10748"/>
<organism evidence="1 2">
    <name type="scientific">Alkalimonas amylolytica</name>
    <dbReference type="NCBI Taxonomy" id="152573"/>
    <lineage>
        <taxon>Bacteria</taxon>
        <taxon>Pseudomonadati</taxon>
        <taxon>Pseudomonadota</taxon>
        <taxon>Gammaproteobacteria</taxon>
        <taxon>Alkalimonas</taxon>
    </lineage>
</organism>
<proteinExistence type="predicted"/>
<protein>
    <submittedName>
        <fullName evidence="1">Uncharacterized protein</fullName>
    </submittedName>
</protein>
<evidence type="ECO:0000313" key="2">
    <source>
        <dbReference type="Proteomes" id="UP000198773"/>
    </source>
</evidence>
<keyword evidence="2" id="KW-1185">Reference proteome</keyword>
<name>A0A1H4EJ14_ALKAM</name>
<sequence>MLGAEVKEQSLIKYQGGFPFGLETLVFDESDVAGKMIFKSELQGCKALYASAVFKELCEAHSLTGVLFDENLLNIF</sequence>
<dbReference type="Proteomes" id="UP000198773">
    <property type="component" value="Unassembled WGS sequence"/>
</dbReference>
<accession>A0A1H4EJ14</accession>
<dbReference type="EMBL" id="FNRM01000007">
    <property type="protein sequence ID" value="SEA84678.1"/>
    <property type="molecule type" value="Genomic_DNA"/>
</dbReference>
<gene>
    <name evidence="1" type="ORF">SAMN04488051_10748</name>
</gene>
<dbReference type="AlphaFoldDB" id="A0A1H4EJ14"/>
<evidence type="ECO:0000313" key="1">
    <source>
        <dbReference type="EMBL" id="SEA84678.1"/>
    </source>
</evidence>